<name>A0ACB7P410_9PEZI</name>
<proteinExistence type="predicted"/>
<evidence type="ECO:0000313" key="2">
    <source>
        <dbReference type="Proteomes" id="UP000724584"/>
    </source>
</evidence>
<dbReference type="Proteomes" id="UP000724584">
    <property type="component" value="Unassembled WGS sequence"/>
</dbReference>
<reference evidence="1 2" key="1">
    <citation type="journal article" date="2021" name="Nat. Commun.">
        <title>Genetic determinants of endophytism in the Arabidopsis root mycobiome.</title>
        <authorList>
            <person name="Mesny F."/>
            <person name="Miyauchi S."/>
            <person name="Thiergart T."/>
            <person name="Pickel B."/>
            <person name="Atanasova L."/>
            <person name="Karlsson M."/>
            <person name="Huettel B."/>
            <person name="Barry K.W."/>
            <person name="Haridas S."/>
            <person name="Chen C."/>
            <person name="Bauer D."/>
            <person name="Andreopoulos W."/>
            <person name="Pangilinan J."/>
            <person name="LaButti K."/>
            <person name="Riley R."/>
            <person name="Lipzen A."/>
            <person name="Clum A."/>
            <person name="Drula E."/>
            <person name="Henrissat B."/>
            <person name="Kohler A."/>
            <person name="Grigoriev I.V."/>
            <person name="Martin F.M."/>
            <person name="Hacquard S."/>
        </authorList>
    </citation>
    <scope>NUCLEOTIDE SEQUENCE [LARGE SCALE GENOMIC DNA]</scope>
    <source>
        <strain evidence="1 2">MPI-SDFR-AT-0079</strain>
    </source>
</reference>
<comment type="caution">
    <text evidence="1">The sequence shown here is derived from an EMBL/GenBank/DDBJ whole genome shotgun (WGS) entry which is preliminary data.</text>
</comment>
<organism evidence="1 2">
    <name type="scientific">Chaetomium tenue</name>
    <dbReference type="NCBI Taxonomy" id="1854479"/>
    <lineage>
        <taxon>Eukaryota</taxon>
        <taxon>Fungi</taxon>
        <taxon>Dikarya</taxon>
        <taxon>Ascomycota</taxon>
        <taxon>Pezizomycotina</taxon>
        <taxon>Sordariomycetes</taxon>
        <taxon>Sordariomycetidae</taxon>
        <taxon>Sordariales</taxon>
        <taxon>Chaetomiaceae</taxon>
        <taxon>Chaetomium</taxon>
    </lineage>
</organism>
<gene>
    <name evidence="1" type="ORF">F5144DRAFT_325407</name>
</gene>
<accession>A0ACB7P410</accession>
<evidence type="ECO:0000313" key="1">
    <source>
        <dbReference type="EMBL" id="KAH6628798.1"/>
    </source>
</evidence>
<dbReference type="EMBL" id="JAGIZQ010000005">
    <property type="protein sequence ID" value="KAH6628798.1"/>
    <property type="molecule type" value="Genomic_DNA"/>
</dbReference>
<protein>
    <submittedName>
        <fullName evidence="1">Copper amine oxidase</fullName>
    </submittedName>
</protein>
<sequence length="663" mass="73661">MIPFLDVEHEGKQTPAPPPRVAKVQAHVGNTFFEFKIDLGQQSVVSEETLDGRHSHIDSDYTRRAELACMADPRVKEQVAALNLPEGATVVVEPWTYGPDGMNDMSQRMTMCWFYMRLSDDPDANYYAYPLDLCVEMSEELKVVNIFHLPSGDHDRIKTEGKPQEFDRRKIHEGSEYYPTLNTEHRTTTKPYHVSQPEGPSFSIEGNKITWEKWTMRVGFNYREGMTLHDVRFDNRSLFYRLSLAEMFVPYGDPRTPYPRKAAFDLGNDGAGLCANNLQLGCDCLGHIKYFDGWLSTRAGTPLKMPNVICCHEIDDGILWKHTNFRTGRAAVTRSRVLVLQTVITASNYEYIFLFYFSQDASLHYEVRATGILSTAPINIPPATTTTSPPAYGTVVAPGVLAPFHQHLFSLRIDPAIDGHANSLLVEESHPLPLNDPTTPNPHGVGYTTTQTYIPHETGLDLDHRVNRVFKIVNEAVRHPTTRTPVGVRLLPCYSQMLLAHPSSLHAKRSEFAAHAVWVTRYDDAEVFPAGRFTMQSAGGEGIASWIEGRRGKGRGAGGGDGDGDGNGNGDGSGDGDGESGVRNRDIVIWHTFGSTHNPRAEDWPVMPVEKMIVGLKPVNFFDRNPALDVAPSTQERNLSVLVEDGDGQGEKGCCEGVESVDM</sequence>
<keyword evidence="2" id="KW-1185">Reference proteome</keyword>